<dbReference type="InterPro" id="IPR051446">
    <property type="entry name" value="HTH_trans_reg/aminotransferase"/>
</dbReference>
<dbReference type="AlphaFoldDB" id="A0A6S7CCD9"/>
<dbReference type="Pfam" id="PF00392">
    <property type="entry name" value="GntR"/>
    <property type="match status" value="1"/>
</dbReference>
<dbReference type="CDD" id="cd00609">
    <property type="entry name" value="AAT_like"/>
    <property type="match status" value="1"/>
</dbReference>
<dbReference type="GO" id="GO:0003677">
    <property type="term" value="F:DNA binding"/>
    <property type="evidence" value="ECO:0007669"/>
    <property type="project" value="UniProtKB-KW"/>
</dbReference>
<keyword evidence="2" id="KW-0663">Pyridoxal phosphate</keyword>
<dbReference type="SUPFAM" id="SSF46785">
    <property type="entry name" value="Winged helix' DNA-binding domain"/>
    <property type="match status" value="1"/>
</dbReference>
<dbReference type="InterPro" id="IPR000524">
    <property type="entry name" value="Tscrpt_reg_HTH_GntR"/>
</dbReference>
<dbReference type="Gene3D" id="1.10.10.10">
    <property type="entry name" value="Winged helix-like DNA-binding domain superfamily/Winged helix DNA-binding domain"/>
    <property type="match status" value="1"/>
</dbReference>
<dbReference type="PANTHER" id="PTHR46577">
    <property type="entry name" value="HTH-TYPE TRANSCRIPTIONAL REGULATORY PROTEIN GABR"/>
    <property type="match status" value="1"/>
</dbReference>
<keyword evidence="8" id="KW-1185">Reference proteome</keyword>
<feature type="domain" description="HTH gntR-type" evidence="6">
    <location>
        <begin position="11"/>
        <end position="79"/>
    </location>
</feature>
<dbReference type="EMBL" id="CADIKM010000007">
    <property type="protein sequence ID" value="CAB3786077.1"/>
    <property type="molecule type" value="Genomic_DNA"/>
</dbReference>
<proteinExistence type="inferred from homology"/>
<gene>
    <name evidence="7" type="primary">hisC_4</name>
    <name evidence="7" type="ORF">LMG28138_02157</name>
</gene>
<keyword evidence="7" id="KW-0808">Transferase</keyword>
<dbReference type="Pfam" id="PF00155">
    <property type="entry name" value="Aminotran_1_2"/>
    <property type="match status" value="1"/>
</dbReference>
<dbReference type="Proteomes" id="UP000494115">
    <property type="component" value="Unassembled WGS sequence"/>
</dbReference>
<evidence type="ECO:0000313" key="8">
    <source>
        <dbReference type="Proteomes" id="UP000494115"/>
    </source>
</evidence>
<dbReference type="InterPro" id="IPR036390">
    <property type="entry name" value="WH_DNA-bd_sf"/>
</dbReference>
<evidence type="ECO:0000256" key="5">
    <source>
        <dbReference type="ARBA" id="ARBA00023163"/>
    </source>
</evidence>
<dbReference type="GO" id="GO:0003700">
    <property type="term" value="F:DNA-binding transcription factor activity"/>
    <property type="evidence" value="ECO:0007669"/>
    <property type="project" value="InterPro"/>
</dbReference>
<keyword evidence="4" id="KW-0238">DNA-binding</keyword>
<dbReference type="PROSITE" id="PS50949">
    <property type="entry name" value="HTH_GNTR"/>
    <property type="match status" value="1"/>
</dbReference>
<evidence type="ECO:0000259" key="6">
    <source>
        <dbReference type="PROSITE" id="PS50949"/>
    </source>
</evidence>
<dbReference type="InterPro" id="IPR036388">
    <property type="entry name" value="WH-like_DNA-bd_sf"/>
</dbReference>
<reference evidence="7 8" key="1">
    <citation type="submission" date="2020-04" db="EMBL/GenBank/DDBJ databases">
        <authorList>
            <person name="De Canck E."/>
        </authorList>
    </citation>
    <scope>NUCLEOTIDE SEQUENCE [LARGE SCALE GENOMIC DNA]</scope>
    <source>
        <strain evidence="7 8">LMG 28138</strain>
    </source>
</reference>
<dbReference type="CDD" id="cd07377">
    <property type="entry name" value="WHTH_GntR"/>
    <property type="match status" value="1"/>
</dbReference>
<evidence type="ECO:0000256" key="1">
    <source>
        <dbReference type="ARBA" id="ARBA00005384"/>
    </source>
</evidence>
<accession>A0A6S7CCD9</accession>
<dbReference type="SMART" id="SM00345">
    <property type="entry name" value="HTH_GNTR"/>
    <property type="match status" value="1"/>
</dbReference>
<keyword evidence="7" id="KW-0032">Aminotransferase</keyword>
<evidence type="ECO:0000256" key="2">
    <source>
        <dbReference type="ARBA" id="ARBA00022898"/>
    </source>
</evidence>
<protein>
    <submittedName>
        <fullName evidence="7">Histidinol-phosphate aminotransferase</fullName>
        <ecNumber evidence="7">2.6.1.9</ecNumber>
    </submittedName>
</protein>
<dbReference type="InterPro" id="IPR015421">
    <property type="entry name" value="PyrdxlP-dep_Trfase_major"/>
</dbReference>
<dbReference type="Gene3D" id="3.40.640.10">
    <property type="entry name" value="Type I PLP-dependent aspartate aminotransferase-like (Major domain)"/>
    <property type="match status" value="1"/>
</dbReference>
<name>A0A6S7CCD9_9BURK</name>
<sequence length="487" mass="54095">MKLELDASLGIPLTDQIVGAVRQWLTTREARIGTKLPSIRQLAADHGISRFPVIEAYDRLVSLGLIDSRRGSGFYVAERRFAPPELTVVDSHLVEDVVGPVWKTNHFGPDMLRLGDGLTPEDWRDTEGLSFAIRQLARTDPSSLIDYSTPLGYAPLREQVAMRLMPLGIHVDPGNIMLTNGASQALDLVIRYMLKPGDTVFIEDPAYYNLLGLLRISGVQVVGIPRTRHGLDIDVLEAKLREYRPKVFFVNTVFHNPTGTTMSPPNAFRVLQLARQHGVTLIEDDVFADFQTEPTDRLATLDQLESVIYIGGFSKTLSGSLRVGYLVAGPTAIRHMADIKTLTSITASRFAESLVSSMLERGAYRKYLERLRRHLAESLSGTLQRLESSGWEVFGPPVGGQFLWARVPRIDDSQKLSKFAERFGIGIAPGQAFHADQRDTPWLRINIAHADEPRAIEFFREAALAEELMSPSQRLSMTTGSMTSAVS</sequence>
<comment type="similarity">
    <text evidence="1">In the C-terminal section; belongs to the class-I pyridoxal-phosphate-dependent aminotransferase family.</text>
</comment>
<keyword evidence="5" id="KW-0804">Transcription</keyword>
<evidence type="ECO:0000256" key="3">
    <source>
        <dbReference type="ARBA" id="ARBA00023015"/>
    </source>
</evidence>
<dbReference type="InterPro" id="IPR015424">
    <property type="entry name" value="PyrdxlP-dep_Trfase"/>
</dbReference>
<dbReference type="SUPFAM" id="SSF53383">
    <property type="entry name" value="PLP-dependent transferases"/>
    <property type="match status" value="1"/>
</dbReference>
<evidence type="ECO:0000313" key="7">
    <source>
        <dbReference type="EMBL" id="CAB3786077.1"/>
    </source>
</evidence>
<dbReference type="GO" id="GO:0004400">
    <property type="term" value="F:histidinol-phosphate transaminase activity"/>
    <property type="evidence" value="ECO:0007669"/>
    <property type="project" value="UniProtKB-EC"/>
</dbReference>
<organism evidence="7 8">
    <name type="scientific">Pararobbsia alpina</name>
    <dbReference type="NCBI Taxonomy" id="621374"/>
    <lineage>
        <taxon>Bacteria</taxon>
        <taxon>Pseudomonadati</taxon>
        <taxon>Pseudomonadota</taxon>
        <taxon>Betaproteobacteria</taxon>
        <taxon>Burkholderiales</taxon>
        <taxon>Burkholderiaceae</taxon>
        <taxon>Pararobbsia</taxon>
    </lineage>
</organism>
<dbReference type="InterPro" id="IPR004839">
    <property type="entry name" value="Aminotransferase_I/II_large"/>
</dbReference>
<keyword evidence="3" id="KW-0805">Transcription regulation</keyword>
<dbReference type="EC" id="2.6.1.9" evidence="7"/>
<dbReference type="RefSeq" id="WP_175104749.1">
    <property type="nucleotide sequence ID" value="NZ_CADIKM010000007.1"/>
</dbReference>
<dbReference type="PANTHER" id="PTHR46577:SF2">
    <property type="entry name" value="TRANSCRIPTIONAL REGULATORY PROTEIN"/>
    <property type="match status" value="1"/>
</dbReference>
<dbReference type="GO" id="GO:0030170">
    <property type="term" value="F:pyridoxal phosphate binding"/>
    <property type="evidence" value="ECO:0007669"/>
    <property type="project" value="InterPro"/>
</dbReference>
<evidence type="ECO:0000256" key="4">
    <source>
        <dbReference type="ARBA" id="ARBA00023125"/>
    </source>
</evidence>